<organism evidence="10 11">
    <name type="scientific">Natronospira proteinivora</name>
    <dbReference type="NCBI Taxonomy" id="1807133"/>
    <lineage>
        <taxon>Bacteria</taxon>
        <taxon>Pseudomonadati</taxon>
        <taxon>Pseudomonadota</taxon>
        <taxon>Gammaproteobacteria</taxon>
        <taxon>Natronospirales</taxon>
        <taxon>Natronospiraceae</taxon>
        <taxon>Natronospira</taxon>
    </lineage>
</organism>
<evidence type="ECO:0000256" key="1">
    <source>
        <dbReference type="ARBA" id="ARBA00004651"/>
    </source>
</evidence>
<feature type="transmembrane region" description="Helical" evidence="8">
    <location>
        <begin position="529"/>
        <end position="546"/>
    </location>
</feature>
<evidence type="ECO:0000256" key="2">
    <source>
        <dbReference type="ARBA" id="ARBA00022475"/>
    </source>
</evidence>
<feature type="transmembrane region" description="Helical" evidence="8">
    <location>
        <begin position="72"/>
        <end position="91"/>
    </location>
</feature>
<feature type="transmembrane region" description="Helical" evidence="8">
    <location>
        <begin position="227"/>
        <end position="248"/>
    </location>
</feature>
<dbReference type="PANTHER" id="PTHR42682:SF4">
    <property type="entry name" value="NADH-UBIQUINONE_PLASTOQUINONE"/>
    <property type="match status" value="1"/>
</dbReference>
<name>A0ABT1G6M6_9GAMM</name>
<keyword evidence="3 7" id="KW-0812">Transmembrane</keyword>
<evidence type="ECO:0000259" key="9">
    <source>
        <dbReference type="Pfam" id="PF00361"/>
    </source>
</evidence>
<dbReference type="Proteomes" id="UP001523550">
    <property type="component" value="Unassembled WGS sequence"/>
</dbReference>
<evidence type="ECO:0000256" key="8">
    <source>
        <dbReference type="SAM" id="Phobius"/>
    </source>
</evidence>
<dbReference type="PANTHER" id="PTHR42682">
    <property type="entry name" value="HYDROGENASE-4 COMPONENT F"/>
    <property type="match status" value="1"/>
</dbReference>
<feature type="transmembrane region" description="Helical" evidence="8">
    <location>
        <begin position="103"/>
        <end position="121"/>
    </location>
</feature>
<gene>
    <name evidence="10" type="ORF">J2T60_000712</name>
</gene>
<protein>
    <submittedName>
        <fullName evidence="10">Formate hydrogenlyase subunit 3/multisubunit Na+/H+ antiporter MnhD subunit</fullName>
    </submittedName>
</protein>
<feature type="transmembrane region" description="Helical" evidence="8">
    <location>
        <begin position="289"/>
        <end position="311"/>
    </location>
</feature>
<feature type="transmembrane region" description="Helical" evidence="8">
    <location>
        <begin position="127"/>
        <end position="144"/>
    </location>
</feature>
<feature type="transmembrane region" description="Helical" evidence="8">
    <location>
        <begin position="6"/>
        <end position="27"/>
    </location>
</feature>
<evidence type="ECO:0000256" key="3">
    <source>
        <dbReference type="ARBA" id="ARBA00022692"/>
    </source>
</evidence>
<evidence type="ECO:0000256" key="5">
    <source>
        <dbReference type="ARBA" id="ARBA00023002"/>
    </source>
</evidence>
<feature type="transmembrane region" description="Helical" evidence="8">
    <location>
        <begin position="391"/>
        <end position="411"/>
    </location>
</feature>
<dbReference type="InterPro" id="IPR001750">
    <property type="entry name" value="ND/Mrp_TM"/>
</dbReference>
<proteinExistence type="predicted"/>
<keyword evidence="6 8" id="KW-0472">Membrane</keyword>
<evidence type="ECO:0000256" key="4">
    <source>
        <dbReference type="ARBA" id="ARBA00022989"/>
    </source>
</evidence>
<feature type="transmembrane region" description="Helical" evidence="8">
    <location>
        <begin position="260"/>
        <end position="282"/>
    </location>
</feature>
<keyword evidence="11" id="KW-1185">Reference proteome</keyword>
<sequence length="547" mass="59181">MSLPSLSTLMAFCLPCLPLLLAMGLYIPRLRQTALTLAPWAPLTALPLLGLQGMVVDLPWLLLGARVGIDGLSAPLLILAITAWTLAGWHACRHMEAEGRQRFFLFWLLSWTGNLCVFITLDTASFYAAYAMMTFSAYGLVVFYRRPEDYRAGRIYLMMALLGEGLIISGLLLLGNELGNAALGMAQPGVEGLEEASLAVWLFMAGFAVKMGLVPLHIWLPLAHPRAPVAASAVLSGVILVAGLMGWLRFLPIGETGFQLPGQTLLGLGLATAFIAVILGLCQEKAKPLLAYSSISQMGLISAGVGAALAFPEQAGPLLAIVVLFALHHGLAKAALFMSVDVLDQPRSWIHALRWLPALALAGAPLTSGALAKVSLKGHWPEALSTLETGLLLSSVATTLLMLRYGLITASNNPNREQTRLPWPWLLLLLAGLSLPWLTATQIAEVQLALPFQHPYLLDTVTPIAAGLIIAAMARRWWPTGVHPRVPPGDLIVLFRWKPSIPVLIPPVWPRKPRTGNWSAYLETRLTDLGTALLLWLGLLVLIFLLR</sequence>
<feature type="transmembrane region" description="Helical" evidence="8">
    <location>
        <begin position="352"/>
        <end position="371"/>
    </location>
</feature>
<dbReference type="Pfam" id="PF00361">
    <property type="entry name" value="Proton_antipo_M"/>
    <property type="match status" value="1"/>
</dbReference>
<dbReference type="EMBL" id="JALJYF010000001">
    <property type="protein sequence ID" value="MCP1726747.1"/>
    <property type="molecule type" value="Genomic_DNA"/>
</dbReference>
<feature type="domain" description="NADH:quinone oxidoreductase/Mrp antiporter transmembrane" evidence="9">
    <location>
        <begin position="123"/>
        <end position="348"/>
    </location>
</feature>
<feature type="transmembrane region" description="Helical" evidence="8">
    <location>
        <begin position="34"/>
        <end position="52"/>
    </location>
</feature>
<dbReference type="InterPro" id="IPR052175">
    <property type="entry name" value="ComplexI-like_HydComp"/>
</dbReference>
<evidence type="ECO:0000256" key="6">
    <source>
        <dbReference type="ARBA" id="ARBA00023136"/>
    </source>
</evidence>
<feature type="transmembrane region" description="Helical" evidence="8">
    <location>
        <begin position="198"/>
        <end position="220"/>
    </location>
</feature>
<keyword evidence="4 8" id="KW-1133">Transmembrane helix</keyword>
<keyword evidence="2" id="KW-1003">Cell membrane</keyword>
<evidence type="ECO:0000313" key="10">
    <source>
        <dbReference type="EMBL" id="MCP1726747.1"/>
    </source>
</evidence>
<dbReference type="RefSeq" id="WP_253445532.1">
    <property type="nucleotide sequence ID" value="NZ_JALJYF010000001.1"/>
</dbReference>
<reference evidence="10 11" key="1">
    <citation type="submission" date="2022-03" db="EMBL/GenBank/DDBJ databases">
        <title>Genomic Encyclopedia of Type Strains, Phase III (KMG-III): the genomes of soil and plant-associated and newly described type strains.</title>
        <authorList>
            <person name="Whitman W."/>
        </authorList>
    </citation>
    <scope>NUCLEOTIDE SEQUENCE [LARGE SCALE GENOMIC DNA]</scope>
    <source>
        <strain evidence="10 11">BSker1</strain>
    </source>
</reference>
<feature type="transmembrane region" description="Helical" evidence="8">
    <location>
        <begin position="423"/>
        <end position="444"/>
    </location>
</feature>
<feature type="transmembrane region" description="Helical" evidence="8">
    <location>
        <begin position="317"/>
        <end position="340"/>
    </location>
</feature>
<feature type="transmembrane region" description="Helical" evidence="8">
    <location>
        <begin position="156"/>
        <end position="175"/>
    </location>
</feature>
<evidence type="ECO:0000313" key="11">
    <source>
        <dbReference type="Proteomes" id="UP001523550"/>
    </source>
</evidence>
<dbReference type="InterPro" id="IPR003918">
    <property type="entry name" value="NADH_UbQ_OxRdtase"/>
</dbReference>
<keyword evidence="5" id="KW-0560">Oxidoreductase</keyword>
<comment type="subcellular location">
    <subcellularLocation>
        <location evidence="1">Cell membrane</location>
        <topology evidence="1">Multi-pass membrane protein</topology>
    </subcellularLocation>
    <subcellularLocation>
        <location evidence="7">Membrane</location>
        <topology evidence="7">Multi-pass membrane protein</topology>
    </subcellularLocation>
</comment>
<comment type="caution">
    <text evidence="10">The sequence shown here is derived from an EMBL/GenBank/DDBJ whole genome shotgun (WGS) entry which is preliminary data.</text>
</comment>
<accession>A0ABT1G6M6</accession>
<evidence type="ECO:0000256" key="7">
    <source>
        <dbReference type="RuleBase" id="RU000320"/>
    </source>
</evidence>
<dbReference type="PRINTS" id="PR01437">
    <property type="entry name" value="NUOXDRDTASE4"/>
</dbReference>